<gene>
    <name evidence="2" type="ORF">CesoFtcFv8_027415</name>
</gene>
<feature type="compositionally biased region" description="Polar residues" evidence="1">
    <location>
        <begin position="87"/>
        <end position="106"/>
    </location>
</feature>
<organism evidence="2 3">
    <name type="scientific">Champsocephalus esox</name>
    <name type="common">pike icefish</name>
    <dbReference type="NCBI Taxonomy" id="159716"/>
    <lineage>
        <taxon>Eukaryota</taxon>
        <taxon>Metazoa</taxon>
        <taxon>Chordata</taxon>
        <taxon>Craniata</taxon>
        <taxon>Vertebrata</taxon>
        <taxon>Euteleostomi</taxon>
        <taxon>Actinopterygii</taxon>
        <taxon>Neopterygii</taxon>
        <taxon>Teleostei</taxon>
        <taxon>Neoteleostei</taxon>
        <taxon>Acanthomorphata</taxon>
        <taxon>Eupercaria</taxon>
        <taxon>Perciformes</taxon>
        <taxon>Notothenioidei</taxon>
        <taxon>Channichthyidae</taxon>
        <taxon>Champsocephalus</taxon>
    </lineage>
</organism>
<evidence type="ECO:0000313" key="3">
    <source>
        <dbReference type="Proteomes" id="UP001335648"/>
    </source>
</evidence>
<name>A0AAN7YCU7_9TELE</name>
<dbReference type="Proteomes" id="UP001335648">
    <property type="component" value="Unassembled WGS sequence"/>
</dbReference>
<evidence type="ECO:0000256" key="1">
    <source>
        <dbReference type="SAM" id="MobiDB-lite"/>
    </source>
</evidence>
<proteinExistence type="predicted"/>
<dbReference type="AlphaFoldDB" id="A0AAN7YCU7"/>
<sequence length="115" mass="12688">MYSPGQSAPCETDTAAISPARDNIAWPISSLREDRHSPGQSAPCERTDTRLANQLPARGQTLAWPISSLREDRHSPGQSAPCERTDTQVSETDLTMETSGVQSSTNHYDKRYHAF</sequence>
<protein>
    <submittedName>
        <fullName evidence="2">Uncharacterized protein</fullName>
    </submittedName>
</protein>
<evidence type="ECO:0000313" key="2">
    <source>
        <dbReference type="EMBL" id="KAK5874867.1"/>
    </source>
</evidence>
<comment type="caution">
    <text evidence="2">The sequence shown here is derived from an EMBL/GenBank/DDBJ whole genome shotgun (WGS) entry which is preliminary data.</text>
</comment>
<reference evidence="2 3" key="1">
    <citation type="journal article" date="2023" name="Mol. Biol. Evol.">
        <title>Genomics of Secondarily Temperate Adaptation in the Only Non-Antarctic Icefish.</title>
        <authorList>
            <person name="Rivera-Colon A.G."/>
            <person name="Rayamajhi N."/>
            <person name="Minhas B.F."/>
            <person name="Madrigal G."/>
            <person name="Bilyk K.T."/>
            <person name="Yoon V."/>
            <person name="Hune M."/>
            <person name="Gregory S."/>
            <person name="Cheng C.H.C."/>
            <person name="Catchen J.M."/>
        </authorList>
    </citation>
    <scope>NUCLEOTIDE SEQUENCE [LARGE SCALE GENOMIC DNA]</scope>
    <source>
        <strain evidence="2">JC2023a</strain>
    </source>
</reference>
<feature type="region of interest" description="Disordered" evidence="1">
    <location>
        <begin position="1"/>
        <end position="115"/>
    </location>
</feature>
<accession>A0AAN7YCU7</accession>
<dbReference type="EMBL" id="JAULUE010002069">
    <property type="protein sequence ID" value="KAK5874867.1"/>
    <property type="molecule type" value="Genomic_DNA"/>
</dbReference>
<keyword evidence="3" id="KW-1185">Reference proteome</keyword>